<evidence type="ECO:0000313" key="2">
    <source>
        <dbReference type="EMBL" id="QQM31982.1"/>
    </source>
</evidence>
<proteinExistence type="predicted"/>
<gene>
    <name evidence="2" type="ORF">JET14_07415</name>
</gene>
<sequence length="179" mass="20453">MNAHFRERDNYVRITELTPELKRKIEDAVENLLMILDAYDGEAEDEDDGSDEPVNGWPNQGQFSNNAMSCDDEREVDNSEYEPWLGWTTSGLPGASYDRDLEINGDENEPFCGWTEELDQDEEYRVKDTGPQEWSYHYGFDLSGVRVATDLLSEKVGRRAANRAAPLLVYQDFVRGNAT</sequence>
<feature type="compositionally biased region" description="Acidic residues" evidence="1">
    <location>
        <begin position="70"/>
        <end position="80"/>
    </location>
</feature>
<dbReference type="RefSeq" id="WP_200337458.1">
    <property type="nucleotide sequence ID" value="NZ_CP066786.1"/>
</dbReference>
<organism evidence="2 3">
    <name type="scientific">Martelella lutilitoris</name>
    <dbReference type="NCBI Taxonomy" id="2583532"/>
    <lineage>
        <taxon>Bacteria</taxon>
        <taxon>Pseudomonadati</taxon>
        <taxon>Pseudomonadota</taxon>
        <taxon>Alphaproteobacteria</taxon>
        <taxon>Hyphomicrobiales</taxon>
        <taxon>Aurantimonadaceae</taxon>
        <taxon>Martelella</taxon>
    </lineage>
</organism>
<accession>A0A7T7KMN3</accession>
<feature type="compositionally biased region" description="Polar residues" evidence="1">
    <location>
        <begin position="57"/>
        <end position="68"/>
    </location>
</feature>
<feature type="compositionally biased region" description="Acidic residues" evidence="1">
    <location>
        <begin position="42"/>
        <end position="51"/>
    </location>
</feature>
<feature type="region of interest" description="Disordered" evidence="1">
    <location>
        <begin position="42"/>
        <end position="87"/>
    </location>
</feature>
<dbReference type="Proteomes" id="UP000596083">
    <property type="component" value="Chromosome"/>
</dbReference>
<dbReference type="EMBL" id="CP066786">
    <property type="protein sequence ID" value="QQM31982.1"/>
    <property type="molecule type" value="Genomic_DNA"/>
</dbReference>
<evidence type="ECO:0000256" key="1">
    <source>
        <dbReference type="SAM" id="MobiDB-lite"/>
    </source>
</evidence>
<name>A0A7T7KMN3_9HYPH</name>
<dbReference type="KEGG" id="mlut:JET14_07415"/>
<protein>
    <submittedName>
        <fullName evidence="2">Uncharacterized protein</fullName>
    </submittedName>
</protein>
<reference evidence="2 3" key="1">
    <citation type="submission" date="2020-12" db="EMBL/GenBank/DDBJ databases">
        <authorList>
            <person name="Zheng R.K."/>
            <person name="Sun C.M."/>
        </authorList>
    </citation>
    <scope>NUCLEOTIDE SEQUENCE [LARGE SCALE GENOMIC DNA]</scope>
    <source>
        <strain evidence="2 3">ZRK001</strain>
    </source>
</reference>
<evidence type="ECO:0000313" key="3">
    <source>
        <dbReference type="Proteomes" id="UP000596083"/>
    </source>
</evidence>
<dbReference type="AlphaFoldDB" id="A0A7T7KMN3"/>